<keyword evidence="7" id="KW-0812">Transmembrane</keyword>
<comment type="similarity">
    <text evidence="4">Belongs to the glycosyltransferase 13 family.</text>
</comment>
<evidence type="ECO:0000256" key="12">
    <source>
        <dbReference type="ARBA" id="ARBA00023136"/>
    </source>
</evidence>
<dbReference type="EMBL" id="JAXCGZ010011510">
    <property type="protein sequence ID" value="KAK7074635.1"/>
    <property type="molecule type" value="Genomic_DNA"/>
</dbReference>
<comment type="caution">
    <text evidence="16">The sequence shown here is derived from an EMBL/GenBank/DDBJ whole genome shotgun (WGS) entry which is preliminary data.</text>
</comment>
<accession>A0AAN9A724</accession>
<dbReference type="Gene3D" id="3.90.550.10">
    <property type="entry name" value="Spore Coat Polysaccharide Biosynthesis Protein SpsA, Chain A"/>
    <property type="match status" value="1"/>
</dbReference>
<evidence type="ECO:0000313" key="16">
    <source>
        <dbReference type="EMBL" id="KAK7074635.1"/>
    </source>
</evidence>
<dbReference type="Pfam" id="PF15711">
    <property type="entry name" value="ILEI"/>
    <property type="match status" value="1"/>
</dbReference>
<evidence type="ECO:0000313" key="17">
    <source>
        <dbReference type="Proteomes" id="UP001381693"/>
    </source>
</evidence>
<dbReference type="GO" id="GO:0000139">
    <property type="term" value="C:Golgi membrane"/>
    <property type="evidence" value="ECO:0007669"/>
    <property type="project" value="UniProtKB-SubCell"/>
</dbReference>
<comment type="pathway">
    <text evidence="3">Protein modification; protein glycosylation.</text>
</comment>
<dbReference type="Proteomes" id="UP001381693">
    <property type="component" value="Unassembled WGS sequence"/>
</dbReference>
<evidence type="ECO:0000256" key="8">
    <source>
        <dbReference type="ARBA" id="ARBA00022723"/>
    </source>
</evidence>
<feature type="compositionally biased region" description="Low complexity" evidence="14">
    <location>
        <begin position="747"/>
        <end position="771"/>
    </location>
</feature>
<proteinExistence type="inferred from homology"/>
<evidence type="ECO:0000256" key="7">
    <source>
        <dbReference type="ARBA" id="ARBA00022692"/>
    </source>
</evidence>
<reference evidence="16 17" key="1">
    <citation type="submission" date="2023-11" db="EMBL/GenBank/DDBJ databases">
        <title>Halocaridina rubra genome assembly.</title>
        <authorList>
            <person name="Smith C."/>
        </authorList>
    </citation>
    <scope>NUCLEOTIDE SEQUENCE [LARGE SCALE GENOMIC DNA]</scope>
    <source>
        <strain evidence="16">EP-1</strain>
        <tissue evidence="16">Whole</tissue>
    </source>
</reference>
<sequence length="782" mass="88638">MSIVSYIRRRIFGKAAPLMKRVVLPCIAILFFVQAFFGRKSPQESPEIPNLIVPGEAIDPILKQTMGRHAYHNLESDPPKEPVLPQPSPVLKKNQEKLLHHQKHTSDDKHKDVPKSKGETGNSNSPSGAQKENKAKGDRGEVPRQAPAPWSMATANITDSHKVRFKGHAITNQTVTLTLMSSSDKVFMSLNKREIYRNLGDRGIHLVVLNQHSGRVMAKRVFDTFTTGTEEEMAEFIDEIQDGRILVFAVLDECSKGLTWRGRNKLKELGARWADKLAYRDMWALVTRKGALKLAETYSNVATADTGYEWGGPVFLRTDFDLEEKPKECSWPTNERNDARRVFCRLYEGYGAMCDCDVTEWSDVFFQADDQLDKQLSLKPLYKDLGIAILATNRSHYLYKTLKSLWEAPGINRDRVVVYADKHNREMIAVTKLFGVQMVVSPDLGNTTAQKIRHKIQRIFRDLMGAKFPKETIPEGGLPEDTIPPFMCDKLLLLEDDLQVSIDAFKYFHALSPLLDRDPTVLGITAFNFFGYRDVANSLVTFYRTAEVNNLAILLSSRIVHDHIVPNWVEAESKREWYRALKMALKDLKNGAIIYPEVPRARHFAYAGQTISGGVQHNLFRDHVLALTTDYDLSDADILQLEASQYEVKLLETLKASNPISFDFCKHDLLYDSTPLVMYVDFNGSWSDEKSWSYVMKCLRTWELYPEAGWKGVWQFHYHGHWLSIVGSPFSTYSYLKPDEYKVITAPPTTTTTTTTSSPSSNTSKKSSSTPDPGTNSNSPKS</sequence>
<dbReference type="GO" id="GO:0046872">
    <property type="term" value="F:metal ion binding"/>
    <property type="evidence" value="ECO:0007669"/>
    <property type="project" value="UniProtKB-KW"/>
</dbReference>
<keyword evidence="6" id="KW-0808">Transferase</keyword>
<feature type="compositionally biased region" description="Polar residues" evidence="14">
    <location>
        <begin position="772"/>
        <end position="782"/>
    </location>
</feature>
<keyword evidence="17" id="KW-1185">Reference proteome</keyword>
<dbReference type="AlphaFoldDB" id="A0AAN9A724"/>
<evidence type="ECO:0000256" key="1">
    <source>
        <dbReference type="ARBA" id="ARBA00001936"/>
    </source>
</evidence>
<keyword evidence="11" id="KW-0333">Golgi apparatus</keyword>
<organism evidence="16 17">
    <name type="scientific">Halocaridina rubra</name>
    <name type="common">Hawaiian red shrimp</name>
    <dbReference type="NCBI Taxonomy" id="373956"/>
    <lineage>
        <taxon>Eukaryota</taxon>
        <taxon>Metazoa</taxon>
        <taxon>Ecdysozoa</taxon>
        <taxon>Arthropoda</taxon>
        <taxon>Crustacea</taxon>
        <taxon>Multicrustacea</taxon>
        <taxon>Malacostraca</taxon>
        <taxon>Eumalacostraca</taxon>
        <taxon>Eucarida</taxon>
        <taxon>Decapoda</taxon>
        <taxon>Pleocyemata</taxon>
        <taxon>Caridea</taxon>
        <taxon>Atyoidea</taxon>
        <taxon>Atyidae</taxon>
        <taxon>Halocaridina</taxon>
    </lineage>
</organism>
<evidence type="ECO:0000256" key="14">
    <source>
        <dbReference type="SAM" id="MobiDB-lite"/>
    </source>
</evidence>
<keyword evidence="12" id="KW-0472">Membrane</keyword>
<comment type="subcellular location">
    <subcellularLocation>
        <location evidence="2">Golgi apparatus membrane</location>
        <topology evidence="2">Single-pass type II membrane protein</topology>
    </subcellularLocation>
</comment>
<comment type="cofactor">
    <cofactor evidence="1">
        <name>Mn(2+)</name>
        <dbReference type="ChEBI" id="CHEBI:29035"/>
    </cofactor>
</comment>
<keyword evidence="5" id="KW-0328">Glycosyltransferase</keyword>
<keyword evidence="10" id="KW-1133">Transmembrane helix</keyword>
<gene>
    <name evidence="16" type="primary">POMGNT1_9</name>
    <name evidence="16" type="ORF">SK128_021681</name>
</gene>
<feature type="region of interest" description="Disordered" evidence="14">
    <location>
        <begin position="746"/>
        <end position="782"/>
    </location>
</feature>
<evidence type="ECO:0000256" key="10">
    <source>
        <dbReference type="ARBA" id="ARBA00022989"/>
    </source>
</evidence>
<evidence type="ECO:0000256" key="5">
    <source>
        <dbReference type="ARBA" id="ARBA00022676"/>
    </source>
</evidence>
<dbReference type="GO" id="GO:0047223">
    <property type="term" value="F:beta-1,3-galactosyl-O-glycosyl-glycoprotein beta-1,3-N-acetylglucosaminyltransferase activity"/>
    <property type="evidence" value="ECO:0007669"/>
    <property type="project" value="TreeGrafter"/>
</dbReference>
<evidence type="ECO:0000256" key="13">
    <source>
        <dbReference type="ARBA" id="ARBA00023211"/>
    </source>
</evidence>
<protein>
    <submittedName>
        <fullName evidence="16">Protein O-linked-mannose beta-1,2-N-acetylglucosaminyltransferase 1</fullName>
    </submittedName>
</protein>
<feature type="domain" description="ILEI/PANDER" evidence="15">
    <location>
        <begin position="202"/>
        <end position="291"/>
    </location>
</feature>
<dbReference type="Pfam" id="PF03071">
    <property type="entry name" value="GNT-I"/>
    <property type="match status" value="1"/>
</dbReference>
<dbReference type="InterPro" id="IPR029044">
    <property type="entry name" value="Nucleotide-diphossugar_trans"/>
</dbReference>
<feature type="compositionally biased region" description="Polar residues" evidence="14">
    <location>
        <begin position="119"/>
        <end position="130"/>
    </location>
</feature>
<dbReference type="InterPro" id="IPR004139">
    <property type="entry name" value="Glyco_trans_13"/>
</dbReference>
<dbReference type="PROSITE" id="PS52031">
    <property type="entry name" value="GG_LECTIN"/>
    <property type="match status" value="1"/>
</dbReference>
<keyword evidence="8" id="KW-0479">Metal-binding</keyword>
<keyword evidence="13" id="KW-0464">Manganese</keyword>
<evidence type="ECO:0000259" key="15">
    <source>
        <dbReference type="Pfam" id="PF15711"/>
    </source>
</evidence>
<evidence type="ECO:0000256" key="9">
    <source>
        <dbReference type="ARBA" id="ARBA00022968"/>
    </source>
</evidence>
<evidence type="ECO:0000256" key="3">
    <source>
        <dbReference type="ARBA" id="ARBA00004922"/>
    </source>
</evidence>
<dbReference type="InterPro" id="IPR039477">
    <property type="entry name" value="ILEI/PANDER_dom"/>
</dbReference>
<evidence type="ECO:0000256" key="6">
    <source>
        <dbReference type="ARBA" id="ARBA00022679"/>
    </source>
</evidence>
<dbReference type="PANTHER" id="PTHR46396">
    <property type="entry name" value="PROTEIN O-LINKED-MANNOSE BETA-1,2-N-ACETYLGLUCOSAMINYLTRANSFERASE 1"/>
    <property type="match status" value="1"/>
</dbReference>
<dbReference type="PANTHER" id="PTHR46396:SF1">
    <property type="entry name" value="PROTEIN O-LINKED-MANNOSE BETA-1,2-N-ACETYLGLUCOSAMINYLTRANSFERASE 1"/>
    <property type="match status" value="1"/>
</dbReference>
<evidence type="ECO:0000256" key="11">
    <source>
        <dbReference type="ARBA" id="ARBA00023034"/>
    </source>
</evidence>
<dbReference type="InterPro" id="IPR052463">
    <property type="entry name" value="O-linked_mannose_GnT"/>
</dbReference>
<feature type="compositionally biased region" description="Basic and acidic residues" evidence="14">
    <location>
        <begin position="131"/>
        <end position="142"/>
    </location>
</feature>
<feature type="compositionally biased region" description="Basic and acidic residues" evidence="14">
    <location>
        <begin position="95"/>
        <end position="118"/>
    </location>
</feature>
<evidence type="ECO:0000256" key="2">
    <source>
        <dbReference type="ARBA" id="ARBA00004323"/>
    </source>
</evidence>
<name>A0AAN9A724_HALRR</name>
<feature type="region of interest" description="Disordered" evidence="14">
    <location>
        <begin position="95"/>
        <end position="153"/>
    </location>
</feature>
<evidence type="ECO:0000256" key="4">
    <source>
        <dbReference type="ARBA" id="ARBA00006492"/>
    </source>
</evidence>
<dbReference type="GO" id="GO:0016266">
    <property type="term" value="P:protein O-linked glycosylation via N-acetyl-galactosamine"/>
    <property type="evidence" value="ECO:0007669"/>
    <property type="project" value="TreeGrafter"/>
</dbReference>
<keyword evidence="9" id="KW-0735">Signal-anchor</keyword>